<keyword evidence="3" id="KW-1185">Reference proteome</keyword>
<sequence>MNSSSTNQKQEPIDLDFGDFCTNFEETEEFDGFFATQKSTNIEGISLHNSDSSNNKGTSNGIERFPSLSSEVRDTSKNSLMDFALPITQKVVETSKSDIFSSTASTTNTFNLLDDDWSLDFHSKGSMSDLSNLVTKSKLTSEKVAPILSKSLLPNTFPLGEHLKKYTNTLLDTNDSREISTTHDFGDFTSHDTDAETHGFEEFFDSSNSTLSQDENSKIPDLMNMSTELLSPKVTQIKSSLIDFDDDFLDVSKPTKVDKNSAHLLDISNSLGSEPHLLNFIDWNGSDSKTHTHSHLSNVPIVKNSVNDITPVPKQIETIKNSTHDETESDFGSFSSYTLNNKESFGSLFNEVAPQPLEKENPLSNRVPTVSKKSEIMEEILSFAIPIDDTFDEIDEKFLFEPSLIRGKWNTTLSTIFDTIPSTTSLEDLTSNREINEPIEVPSFVTNSSKESQDFQWENSVNEEKHLASLNLKKTKKKVRKTETLVVQELIPVLVPDVLIETDAHTTSSARQSTELHAPSLTLSLSDSQLSEYFTKESDITSKKRSSGSKFPIGQSILNMFNPSTKKDKSKLMTSVNFDVFDASEIFT</sequence>
<evidence type="ECO:0000313" key="3">
    <source>
        <dbReference type="Proteomes" id="UP001479436"/>
    </source>
</evidence>
<accession>A0ABR2WZ83</accession>
<name>A0ABR2WZ83_9FUNG</name>
<feature type="compositionally biased region" description="Polar residues" evidence="1">
    <location>
        <begin position="46"/>
        <end position="61"/>
    </location>
</feature>
<evidence type="ECO:0000313" key="2">
    <source>
        <dbReference type="EMBL" id="KAK9766842.1"/>
    </source>
</evidence>
<feature type="region of interest" description="Disordered" evidence="1">
    <location>
        <begin position="46"/>
        <end position="70"/>
    </location>
</feature>
<gene>
    <name evidence="2" type="ORF">K7432_003774</name>
</gene>
<comment type="caution">
    <text evidence="2">The sequence shown here is derived from an EMBL/GenBank/DDBJ whole genome shotgun (WGS) entry which is preliminary data.</text>
</comment>
<dbReference type="EMBL" id="JASJQH010000119">
    <property type="protein sequence ID" value="KAK9766842.1"/>
    <property type="molecule type" value="Genomic_DNA"/>
</dbReference>
<reference evidence="2 3" key="1">
    <citation type="submission" date="2023-04" db="EMBL/GenBank/DDBJ databases">
        <title>Genome of Basidiobolus ranarum AG-B5.</title>
        <authorList>
            <person name="Stajich J.E."/>
            <person name="Carter-House D."/>
            <person name="Gryganskyi A."/>
        </authorList>
    </citation>
    <scope>NUCLEOTIDE SEQUENCE [LARGE SCALE GENOMIC DNA]</scope>
    <source>
        <strain evidence="2 3">AG-B5</strain>
    </source>
</reference>
<evidence type="ECO:0008006" key="4">
    <source>
        <dbReference type="Google" id="ProtNLM"/>
    </source>
</evidence>
<proteinExistence type="predicted"/>
<protein>
    <recommendedName>
        <fullName evidence="4">Aftiphilin clathrin-binding box domain-containing protein</fullName>
    </recommendedName>
</protein>
<dbReference type="Proteomes" id="UP001479436">
    <property type="component" value="Unassembled WGS sequence"/>
</dbReference>
<organism evidence="2 3">
    <name type="scientific">Basidiobolus ranarum</name>
    <dbReference type="NCBI Taxonomy" id="34480"/>
    <lineage>
        <taxon>Eukaryota</taxon>
        <taxon>Fungi</taxon>
        <taxon>Fungi incertae sedis</taxon>
        <taxon>Zoopagomycota</taxon>
        <taxon>Entomophthoromycotina</taxon>
        <taxon>Basidiobolomycetes</taxon>
        <taxon>Basidiobolales</taxon>
        <taxon>Basidiobolaceae</taxon>
        <taxon>Basidiobolus</taxon>
    </lineage>
</organism>
<evidence type="ECO:0000256" key="1">
    <source>
        <dbReference type="SAM" id="MobiDB-lite"/>
    </source>
</evidence>